<dbReference type="InterPro" id="IPR036034">
    <property type="entry name" value="PDZ_sf"/>
</dbReference>
<dbReference type="EMBL" id="WLVL01000023">
    <property type="protein sequence ID" value="MTB71702.1"/>
    <property type="molecule type" value="Genomic_DNA"/>
</dbReference>
<reference evidence="6 7" key="1">
    <citation type="submission" date="2019-11" db="EMBL/GenBank/DDBJ databases">
        <title>Whole genome sequencing identifies a novel species of the genus Arsenicicoccus isolated from human blood.</title>
        <authorList>
            <person name="Jeong J.H."/>
            <person name="Kweon O.J."/>
            <person name="Kim H.R."/>
            <person name="Kim T.-H."/>
            <person name="Ha S.-M."/>
            <person name="Lee M.-K."/>
        </authorList>
    </citation>
    <scope>NUCLEOTIDE SEQUENCE [LARGE SCALE GENOMIC DNA]</scope>
    <source>
        <strain evidence="6 7">MKL-02</strain>
    </source>
</reference>
<evidence type="ECO:0000313" key="6">
    <source>
        <dbReference type="EMBL" id="MTB71702.1"/>
    </source>
</evidence>
<evidence type="ECO:0000256" key="1">
    <source>
        <dbReference type="ARBA" id="ARBA00022670"/>
    </source>
</evidence>
<dbReference type="PANTHER" id="PTHR43343:SF3">
    <property type="entry name" value="PROTEASE DO-LIKE 8, CHLOROPLASTIC"/>
    <property type="match status" value="1"/>
</dbReference>
<dbReference type="SUPFAM" id="SSF50156">
    <property type="entry name" value="PDZ domain-like"/>
    <property type="match status" value="1"/>
</dbReference>
<feature type="chain" id="PRO_5039664611" evidence="4">
    <location>
        <begin position="20"/>
        <end position="416"/>
    </location>
</feature>
<dbReference type="Proteomes" id="UP000431092">
    <property type="component" value="Unassembled WGS sequence"/>
</dbReference>
<feature type="region of interest" description="Disordered" evidence="3">
    <location>
        <begin position="36"/>
        <end position="101"/>
    </location>
</feature>
<evidence type="ECO:0000256" key="2">
    <source>
        <dbReference type="ARBA" id="ARBA00022801"/>
    </source>
</evidence>
<keyword evidence="1" id="KW-0645">Protease</keyword>
<name>A0A6I3ICM7_9MICO</name>
<dbReference type="InterPro" id="IPR051201">
    <property type="entry name" value="Chloro_Bact_Ser_Proteases"/>
</dbReference>
<proteinExistence type="predicted"/>
<keyword evidence="7" id="KW-1185">Reference proteome</keyword>
<feature type="domain" description="PDZ" evidence="5">
    <location>
        <begin position="316"/>
        <end position="400"/>
    </location>
</feature>
<evidence type="ECO:0000256" key="3">
    <source>
        <dbReference type="SAM" id="MobiDB-lite"/>
    </source>
</evidence>
<dbReference type="Gene3D" id="2.30.42.10">
    <property type="match status" value="1"/>
</dbReference>
<evidence type="ECO:0000313" key="7">
    <source>
        <dbReference type="Proteomes" id="UP000431092"/>
    </source>
</evidence>
<dbReference type="SUPFAM" id="SSF50494">
    <property type="entry name" value="Trypsin-like serine proteases"/>
    <property type="match status" value="1"/>
</dbReference>
<dbReference type="Gene3D" id="2.40.10.120">
    <property type="match status" value="1"/>
</dbReference>
<gene>
    <name evidence="6" type="ORF">GGG17_06910</name>
</gene>
<evidence type="ECO:0000256" key="4">
    <source>
        <dbReference type="SAM" id="SignalP"/>
    </source>
</evidence>
<feature type="compositionally biased region" description="Low complexity" evidence="3">
    <location>
        <begin position="45"/>
        <end position="58"/>
    </location>
</feature>
<dbReference type="InterPro" id="IPR001940">
    <property type="entry name" value="Peptidase_S1C"/>
</dbReference>
<dbReference type="RefSeq" id="WP_154593018.1">
    <property type="nucleotide sequence ID" value="NZ_WLVL01000023.1"/>
</dbReference>
<dbReference type="SMART" id="SM00228">
    <property type="entry name" value="PDZ"/>
    <property type="match status" value="1"/>
</dbReference>
<dbReference type="AlphaFoldDB" id="A0A6I3ICM7"/>
<organism evidence="6 7">
    <name type="scientific">Arsenicicoccus cauae</name>
    <dbReference type="NCBI Taxonomy" id="2663847"/>
    <lineage>
        <taxon>Bacteria</taxon>
        <taxon>Bacillati</taxon>
        <taxon>Actinomycetota</taxon>
        <taxon>Actinomycetes</taxon>
        <taxon>Micrococcales</taxon>
        <taxon>Intrasporangiaceae</taxon>
        <taxon>Arsenicicoccus</taxon>
    </lineage>
</organism>
<feature type="compositionally biased region" description="Gly residues" evidence="3">
    <location>
        <begin position="69"/>
        <end position="85"/>
    </location>
</feature>
<dbReference type="Pfam" id="PF13365">
    <property type="entry name" value="Trypsin_2"/>
    <property type="match status" value="1"/>
</dbReference>
<evidence type="ECO:0000259" key="5">
    <source>
        <dbReference type="SMART" id="SM00228"/>
    </source>
</evidence>
<comment type="caution">
    <text evidence="6">The sequence shown here is derived from an EMBL/GenBank/DDBJ whole genome shotgun (WGS) entry which is preliminary data.</text>
</comment>
<dbReference type="PRINTS" id="PR00834">
    <property type="entry name" value="PROTEASES2C"/>
</dbReference>
<keyword evidence="4" id="KW-0732">Signal</keyword>
<dbReference type="Pfam" id="PF13180">
    <property type="entry name" value="PDZ_2"/>
    <property type="match status" value="1"/>
</dbReference>
<dbReference type="InterPro" id="IPR001478">
    <property type="entry name" value="PDZ"/>
</dbReference>
<accession>A0A6I3ICM7</accession>
<dbReference type="PANTHER" id="PTHR43343">
    <property type="entry name" value="PEPTIDASE S12"/>
    <property type="match status" value="1"/>
</dbReference>
<keyword evidence="2" id="KW-0378">Hydrolase</keyword>
<dbReference type="InterPro" id="IPR009003">
    <property type="entry name" value="Peptidase_S1_PA"/>
</dbReference>
<sequence>MPSITARIAATAAAAVALAATPGVVATGLSAAQSRVSAPATVVPASGATTEESGATTEDQSTWTRRHGGSPGYAGQGLGSSGSGSSGFDATGSSDLSRAADGSTISGTEVASMKGVVMVDTVLPDGRGAGTGMILTAGGEVLTNYHVVEGSTSITVTDTTTGRTYPATVVGHDAAHDVAVLRLSGASGLSTVTVDRSPAQVGQSVVAVGQGGGQGAIYQVTGSVTALDQTITAQDETSVGSGEQLTGLIRTTADVVPGYSGGPLLDTSGRVIGIDTAATSGGDIDGYAVPISQALAIADQITAGVRSDDVHVGARAALGVQVTDVTAGGYGGSRGATGMPSGAAVADVVAGGAAAAAGITAGSTITAVDGDTVTSGTDLSEDLSDEYPGTRVTVTWTDPSGTTRSTSVTLGTSTVA</sequence>
<protein>
    <submittedName>
        <fullName evidence="6">PDZ domain-containing protein</fullName>
    </submittedName>
</protein>
<dbReference type="GO" id="GO:0004252">
    <property type="term" value="F:serine-type endopeptidase activity"/>
    <property type="evidence" value="ECO:0007669"/>
    <property type="project" value="InterPro"/>
</dbReference>
<dbReference type="GO" id="GO:0006508">
    <property type="term" value="P:proteolysis"/>
    <property type="evidence" value="ECO:0007669"/>
    <property type="project" value="UniProtKB-KW"/>
</dbReference>
<feature type="signal peptide" evidence="4">
    <location>
        <begin position="1"/>
        <end position="19"/>
    </location>
</feature>